<evidence type="ECO:0000313" key="2">
    <source>
        <dbReference type="Proteomes" id="UP000651156"/>
    </source>
</evidence>
<dbReference type="PIRSF" id="PIRSF035042">
    <property type="entry name" value="UCP035042_thirdx"/>
    <property type="match status" value="1"/>
</dbReference>
<reference evidence="1 2" key="1">
    <citation type="submission" date="2020-10" db="EMBL/GenBank/DDBJ databases">
        <authorList>
            <person name="Castelo-Branco R."/>
            <person name="Eusebio N."/>
            <person name="Adriana R."/>
            <person name="Vieira A."/>
            <person name="Brugerolle De Fraissinette N."/>
            <person name="Rezende De Castro R."/>
            <person name="Schneider M.P."/>
            <person name="Vasconcelos V."/>
            <person name="Leao P.N."/>
        </authorList>
    </citation>
    <scope>NUCLEOTIDE SEQUENCE [LARGE SCALE GENOMIC DNA]</scope>
    <source>
        <strain evidence="1 2">LEGE 06123</strain>
    </source>
</reference>
<dbReference type="SUPFAM" id="SSF52833">
    <property type="entry name" value="Thioredoxin-like"/>
    <property type="match status" value="1"/>
</dbReference>
<dbReference type="Pfam" id="PF06999">
    <property type="entry name" value="Suc_Fer-like"/>
    <property type="match status" value="1"/>
</dbReference>
<dbReference type="InterPro" id="IPR010350">
    <property type="entry name" value="Aim32/Apd1-like_bac"/>
</dbReference>
<name>A0ABR9UXK4_9CHRO</name>
<evidence type="ECO:0000313" key="1">
    <source>
        <dbReference type="EMBL" id="MBE9193032.1"/>
    </source>
</evidence>
<protein>
    <submittedName>
        <fullName evidence="1">Sucrase ferredoxin</fullName>
    </submittedName>
</protein>
<dbReference type="InterPro" id="IPR036249">
    <property type="entry name" value="Thioredoxin-like_sf"/>
</dbReference>
<dbReference type="Proteomes" id="UP000651156">
    <property type="component" value="Unassembled WGS sequence"/>
</dbReference>
<keyword evidence="2" id="KW-1185">Reference proteome</keyword>
<dbReference type="PANTHER" id="PTHR31902">
    <property type="entry name" value="ACTIN PATCHES DISTAL PROTEIN 1"/>
    <property type="match status" value="1"/>
</dbReference>
<dbReference type="Gene3D" id="3.40.30.10">
    <property type="entry name" value="Glutaredoxin"/>
    <property type="match status" value="1"/>
</dbReference>
<dbReference type="InterPro" id="IPR009737">
    <property type="entry name" value="Aim32/Apd1-like"/>
</dbReference>
<accession>A0ABR9UXK4</accession>
<sequence>MENFFCAEHSRQSGVDIIGSASEHQIYVAIECPPPWASYDLESSGIPDNLRELADEIDEEYDRFQTRFLLIYNERLKQDNLTILIFRKQSGLSTGYVKQEFHLADIQDVAPLVKQYVMGEATDALPIDNPTKDILICTHGSRDRCCSRFGNPIYHQALKIVEERSLDRIRVWQASHIGGHRMAPTAVTFPDARYYGYLTPESLRSILTQTGLDWIAQQYRGCGRLPWAAQILERELIVTYGWQWFDYRIEGRVLEHNEDESINQVEIVADTPKGDRHRYTATILLDKSKTVYLKGSCNSETASLVEQYRVEALTDCCVPV</sequence>
<dbReference type="CDD" id="cd03062">
    <property type="entry name" value="TRX_Fd_Sucrase"/>
    <property type="match status" value="1"/>
</dbReference>
<gene>
    <name evidence="1" type="ORF">IQ230_22305</name>
</gene>
<dbReference type="PANTHER" id="PTHR31902:SF22">
    <property type="entry name" value="SLL1203 PROTEIN"/>
    <property type="match status" value="1"/>
</dbReference>
<comment type="caution">
    <text evidence="1">The sequence shown here is derived from an EMBL/GenBank/DDBJ whole genome shotgun (WGS) entry which is preliminary data.</text>
</comment>
<organism evidence="1 2">
    <name type="scientific">Gloeocapsopsis crepidinum LEGE 06123</name>
    <dbReference type="NCBI Taxonomy" id="588587"/>
    <lineage>
        <taxon>Bacteria</taxon>
        <taxon>Bacillati</taxon>
        <taxon>Cyanobacteriota</taxon>
        <taxon>Cyanophyceae</taxon>
        <taxon>Oscillatoriophycideae</taxon>
        <taxon>Chroococcales</taxon>
        <taxon>Chroococcaceae</taxon>
        <taxon>Gloeocapsopsis</taxon>
    </lineage>
</organism>
<dbReference type="EMBL" id="JADEWN010000074">
    <property type="protein sequence ID" value="MBE9193032.1"/>
    <property type="molecule type" value="Genomic_DNA"/>
</dbReference>
<proteinExistence type="predicted"/>
<dbReference type="RefSeq" id="WP_193934429.1">
    <property type="nucleotide sequence ID" value="NZ_CAWPMZ010000119.1"/>
</dbReference>